<reference evidence="2 3" key="1">
    <citation type="submission" date="2017-09" db="EMBL/GenBank/DDBJ databases">
        <title>Genome sequencing of Besnoitia besnoiti strain Bb-Ger1.</title>
        <authorList>
            <person name="Schares G."/>
            <person name="Venepally P."/>
            <person name="Lorenzi H.A."/>
        </authorList>
    </citation>
    <scope>NUCLEOTIDE SEQUENCE [LARGE SCALE GENOMIC DNA]</scope>
    <source>
        <strain evidence="2 3">Bb-Ger1</strain>
    </source>
</reference>
<keyword evidence="2" id="KW-0808">Transferase</keyword>
<dbReference type="OrthoDB" id="419290at2759"/>
<name>A0A2A9M9P4_BESBE</name>
<evidence type="ECO:0000313" key="2">
    <source>
        <dbReference type="EMBL" id="PFH32646.1"/>
    </source>
</evidence>
<dbReference type="AlphaFoldDB" id="A0A2A9M9P4"/>
<keyword evidence="1" id="KW-0472">Membrane</keyword>
<evidence type="ECO:0000256" key="1">
    <source>
        <dbReference type="SAM" id="Phobius"/>
    </source>
</evidence>
<feature type="transmembrane region" description="Helical" evidence="1">
    <location>
        <begin position="127"/>
        <end position="153"/>
    </location>
</feature>
<dbReference type="RefSeq" id="XP_029216655.1">
    <property type="nucleotide sequence ID" value="XM_029359988.1"/>
</dbReference>
<organism evidence="2 3">
    <name type="scientific">Besnoitia besnoiti</name>
    <name type="common">Apicomplexan protozoan</name>
    <dbReference type="NCBI Taxonomy" id="94643"/>
    <lineage>
        <taxon>Eukaryota</taxon>
        <taxon>Sar</taxon>
        <taxon>Alveolata</taxon>
        <taxon>Apicomplexa</taxon>
        <taxon>Conoidasida</taxon>
        <taxon>Coccidia</taxon>
        <taxon>Eucoccidiorida</taxon>
        <taxon>Eimeriorina</taxon>
        <taxon>Sarcocystidae</taxon>
        <taxon>Besnoitia</taxon>
    </lineage>
</organism>
<dbReference type="KEGG" id="bbes:BESB_012580"/>
<evidence type="ECO:0000313" key="3">
    <source>
        <dbReference type="Proteomes" id="UP000224006"/>
    </source>
</evidence>
<keyword evidence="3" id="KW-1185">Reference proteome</keyword>
<comment type="caution">
    <text evidence="2">The sequence shown here is derived from an EMBL/GenBank/DDBJ whole genome shotgun (WGS) entry which is preliminary data.</text>
</comment>
<sequence length="256" mass="27780">MWGGSPPSVAGAEFFGHLEAAPIKGGVFKAGPIAAEEYQRDVVNNVSCMIAVVVALAVFQFTPKHKLSDFAARKLTHVSMGTLLLLLKQEGKLRHLYVKLFILLVATLSILSSLFKPFRFAKQNDRGVILFNVLVGLWTLFDLPLATLAPMFYADPSGAVVGRLVESRKWIGEKTVAGSAAVFVVTFLSAYTVTCLWHRLVLAALCTILEATGGDCDNLLMSLPVIAYFFVFQKDSEVSDNDIFGGISIRGGLSFS</sequence>
<dbReference type="VEuPathDB" id="ToxoDB:BESB_012580"/>
<keyword evidence="2" id="KW-0548">Nucleotidyltransferase</keyword>
<keyword evidence="1" id="KW-0812">Transmembrane</keyword>
<feature type="transmembrane region" description="Helical" evidence="1">
    <location>
        <begin position="96"/>
        <end position="115"/>
    </location>
</feature>
<feature type="transmembrane region" description="Helical" evidence="1">
    <location>
        <begin position="176"/>
        <end position="197"/>
    </location>
</feature>
<dbReference type="EMBL" id="NWUJ01000010">
    <property type="protein sequence ID" value="PFH32646.1"/>
    <property type="molecule type" value="Genomic_DNA"/>
</dbReference>
<dbReference type="GeneID" id="40306320"/>
<dbReference type="Proteomes" id="UP000224006">
    <property type="component" value="Chromosome IX"/>
</dbReference>
<feature type="transmembrane region" description="Helical" evidence="1">
    <location>
        <begin position="42"/>
        <end position="61"/>
    </location>
</feature>
<gene>
    <name evidence="2" type="ORF">BESB_012580</name>
</gene>
<proteinExistence type="predicted"/>
<protein>
    <submittedName>
        <fullName evidence="2">Phosphatidate cytidylyltransferase</fullName>
    </submittedName>
</protein>
<keyword evidence="1" id="KW-1133">Transmembrane helix</keyword>
<accession>A0A2A9M9P4</accession>
<dbReference type="GO" id="GO:0016779">
    <property type="term" value="F:nucleotidyltransferase activity"/>
    <property type="evidence" value="ECO:0007669"/>
    <property type="project" value="UniProtKB-KW"/>
</dbReference>